<dbReference type="AlphaFoldDB" id="A0A143PFH6"/>
<organism evidence="1 2">
    <name type="scientific">Luteitalea pratensis</name>
    <dbReference type="NCBI Taxonomy" id="1855912"/>
    <lineage>
        <taxon>Bacteria</taxon>
        <taxon>Pseudomonadati</taxon>
        <taxon>Acidobacteriota</taxon>
        <taxon>Vicinamibacteria</taxon>
        <taxon>Vicinamibacterales</taxon>
        <taxon>Vicinamibacteraceae</taxon>
        <taxon>Luteitalea</taxon>
    </lineage>
</organism>
<reference evidence="1 2" key="1">
    <citation type="journal article" date="2016" name="Genome Announc.">
        <title>First Complete Genome Sequence of a Subdivision 6 Acidobacterium Strain.</title>
        <authorList>
            <person name="Huang S."/>
            <person name="Vieira S."/>
            <person name="Bunk B."/>
            <person name="Riedel T."/>
            <person name="Sproer C."/>
            <person name="Overmann J."/>
        </authorList>
    </citation>
    <scope>NUCLEOTIDE SEQUENCE [LARGE SCALE GENOMIC DNA]</scope>
    <source>
        <strain evidence="2">DSM 100886 HEG_-6_39</strain>
    </source>
</reference>
<reference evidence="2" key="2">
    <citation type="submission" date="2016-04" db="EMBL/GenBank/DDBJ databases">
        <title>First Complete Genome Sequence of a Subdivision 6 Acidobacterium.</title>
        <authorList>
            <person name="Huang S."/>
            <person name="Vieira S."/>
            <person name="Bunk B."/>
            <person name="Riedel T."/>
            <person name="Sproeer C."/>
            <person name="Overmann J."/>
        </authorList>
    </citation>
    <scope>NUCLEOTIDE SEQUENCE [LARGE SCALE GENOMIC DNA]</scope>
    <source>
        <strain evidence="2">DSM 100886 HEG_-6_39</strain>
    </source>
</reference>
<dbReference type="KEGG" id="abac:LuPra_00442"/>
<evidence type="ECO:0000313" key="2">
    <source>
        <dbReference type="Proteomes" id="UP000076079"/>
    </source>
</evidence>
<dbReference type="STRING" id="1855912.LuPra_00442"/>
<protein>
    <submittedName>
        <fullName evidence="1">Uncharacterized protein</fullName>
    </submittedName>
</protein>
<gene>
    <name evidence="1" type="ORF">LuPra_00442</name>
</gene>
<dbReference type="Proteomes" id="UP000076079">
    <property type="component" value="Chromosome"/>
</dbReference>
<proteinExistence type="predicted"/>
<dbReference type="EMBL" id="CP015136">
    <property type="protein sequence ID" value="AMY07275.1"/>
    <property type="molecule type" value="Genomic_DNA"/>
</dbReference>
<accession>A0A143PFH6</accession>
<name>A0A143PFH6_LUTPR</name>
<sequence>MAVWAYECRSCPPGHVWWVARIRIDEVASATNVLQVKVDTQWCCAIVDRSQAVAVDEQLVRDAIAADPADCPDCVPAPAAAPVPEVGEQGAATTVLAAAISLAGRHVMVVLVPLPVVQSPGEAEMLVADLRPRFGGVDVVLMGQDDDARPHYHGDDALLEMLAGVPVDRMPWKDYPLG</sequence>
<evidence type="ECO:0000313" key="1">
    <source>
        <dbReference type="EMBL" id="AMY07275.1"/>
    </source>
</evidence>
<keyword evidence="2" id="KW-1185">Reference proteome</keyword>